<dbReference type="Proteomes" id="UP001347796">
    <property type="component" value="Unassembled WGS sequence"/>
</dbReference>
<protein>
    <recommendedName>
        <fullName evidence="2">Fibrinogen C-terminal domain-containing protein</fullName>
    </recommendedName>
</protein>
<dbReference type="SUPFAM" id="SSF56496">
    <property type="entry name" value="Fibrinogen C-terminal domain-like"/>
    <property type="match status" value="1"/>
</dbReference>
<dbReference type="Gene3D" id="3.90.215.10">
    <property type="entry name" value="Gamma Fibrinogen, chain A, domain 1"/>
    <property type="match status" value="1"/>
</dbReference>
<comment type="caution">
    <text evidence="3">The sequence shown here is derived from an EMBL/GenBank/DDBJ whole genome shotgun (WGS) entry which is preliminary data.</text>
</comment>
<dbReference type="PROSITE" id="PS51406">
    <property type="entry name" value="FIBRINOGEN_C_2"/>
    <property type="match status" value="1"/>
</dbReference>
<dbReference type="InterPro" id="IPR002181">
    <property type="entry name" value="Fibrinogen_a/b/g_C_dom"/>
</dbReference>
<dbReference type="PANTHER" id="PTHR19143">
    <property type="entry name" value="FIBRINOGEN/TENASCIN/ANGIOPOEITIN"/>
    <property type="match status" value="1"/>
</dbReference>
<dbReference type="InterPro" id="IPR014716">
    <property type="entry name" value="Fibrinogen_a/b/g_C_1"/>
</dbReference>
<reference evidence="3 4" key="1">
    <citation type="submission" date="2024-01" db="EMBL/GenBank/DDBJ databases">
        <title>The genome of the rayed Mediterranean limpet Patella caerulea (Linnaeus, 1758).</title>
        <authorList>
            <person name="Anh-Thu Weber A."/>
            <person name="Halstead-Nussloch G."/>
        </authorList>
    </citation>
    <scope>NUCLEOTIDE SEQUENCE [LARGE SCALE GENOMIC DNA]</scope>
    <source>
        <strain evidence="3">AATW-2023a</strain>
        <tissue evidence="3">Whole specimen</tissue>
    </source>
</reference>
<feature type="domain" description="Fibrinogen C-terminal" evidence="2">
    <location>
        <begin position="122"/>
        <end position="340"/>
    </location>
</feature>
<evidence type="ECO:0000313" key="4">
    <source>
        <dbReference type="Proteomes" id="UP001347796"/>
    </source>
</evidence>
<gene>
    <name evidence="3" type="ORF">SNE40_021769</name>
</gene>
<organism evidence="3 4">
    <name type="scientific">Patella caerulea</name>
    <name type="common">Rayed Mediterranean limpet</name>
    <dbReference type="NCBI Taxonomy" id="87958"/>
    <lineage>
        <taxon>Eukaryota</taxon>
        <taxon>Metazoa</taxon>
        <taxon>Spiralia</taxon>
        <taxon>Lophotrochozoa</taxon>
        <taxon>Mollusca</taxon>
        <taxon>Gastropoda</taxon>
        <taxon>Patellogastropoda</taxon>
        <taxon>Patelloidea</taxon>
        <taxon>Patellidae</taxon>
        <taxon>Patella</taxon>
    </lineage>
</organism>
<dbReference type="EMBL" id="JAZGQO010000018">
    <property type="protein sequence ID" value="KAK6167831.1"/>
    <property type="molecule type" value="Genomic_DNA"/>
</dbReference>
<evidence type="ECO:0000313" key="3">
    <source>
        <dbReference type="EMBL" id="KAK6167831.1"/>
    </source>
</evidence>
<dbReference type="PANTHER" id="PTHR19143:SF444">
    <property type="entry name" value="PROTEIN SCABROUS"/>
    <property type="match status" value="1"/>
</dbReference>
<dbReference type="InterPro" id="IPR036056">
    <property type="entry name" value="Fibrinogen-like_C"/>
</dbReference>
<evidence type="ECO:0000259" key="2">
    <source>
        <dbReference type="PROSITE" id="PS51406"/>
    </source>
</evidence>
<dbReference type="InterPro" id="IPR050373">
    <property type="entry name" value="Fibrinogen_C-term_domain"/>
</dbReference>
<dbReference type="AlphaFoldDB" id="A0AAN8GCX4"/>
<accession>A0AAN8GCX4</accession>
<name>A0AAN8GCX4_PATCE</name>
<proteinExistence type="predicted"/>
<evidence type="ECO:0000256" key="1">
    <source>
        <dbReference type="SAM" id="SignalP"/>
    </source>
</evidence>
<feature type="chain" id="PRO_5043054054" description="Fibrinogen C-terminal domain-containing protein" evidence="1">
    <location>
        <begin position="21"/>
        <end position="340"/>
    </location>
</feature>
<dbReference type="GO" id="GO:0005615">
    <property type="term" value="C:extracellular space"/>
    <property type="evidence" value="ECO:0007669"/>
    <property type="project" value="TreeGrafter"/>
</dbReference>
<sequence length="340" mass="39015">MVSYSMNVYVLFIIPVFAEANLVSPYIKTKVIPELQTCTENTFNGVITHFENVSNIGCSERCSSHPICRRYMYDKESRLCTLFESGENCITHERVDNKLCYKQKSVCGATKCTRCPIGYYGEHCQHIIRDCKDGFDKELHPDRITLSYIQPVVNGPVVEAKCIFKLNGRLYIHFRKTDCLEVDFNKTFDEYANGFGNPVGNYFLGLEHIYNILQGPDRVLSIEFGLTTGLKAKGFAKKIQISSKDTGYKIYFDNFNPYSSGDSLTNLRGRPFSTFDRDNTSYICPERFGGGWWYKNDNVCSRGNINGKRVGNNFESTWHWQDDLGTNTSFSYIFMRIKVL</sequence>
<feature type="signal peptide" evidence="1">
    <location>
        <begin position="1"/>
        <end position="20"/>
    </location>
</feature>
<keyword evidence="1" id="KW-0732">Signal</keyword>
<dbReference type="Pfam" id="PF00147">
    <property type="entry name" value="Fibrinogen_C"/>
    <property type="match status" value="1"/>
</dbReference>
<dbReference type="SMART" id="SM00186">
    <property type="entry name" value="FBG"/>
    <property type="match status" value="1"/>
</dbReference>
<keyword evidence="4" id="KW-1185">Reference proteome</keyword>